<evidence type="ECO:0000313" key="2">
    <source>
        <dbReference type="Proteomes" id="UP000053937"/>
    </source>
</evidence>
<name>A0A124GAJ4_CHLLI</name>
<organism evidence="1 2">
    <name type="scientific">Chlorobium limicola</name>
    <dbReference type="NCBI Taxonomy" id="1092"/>
    <lineage>
        <taxon>Bacteria</taxon>
        <taxon>Pseudomonadati</taxon>
        <taxon>Chlorobiota</taxon>
        <taxon>Chlorobiia</taxon>
        <taxon>Chlorobiales</taxon>
        <taxon>Chlorobiaceae</taxon>
        <taxon>Chlorobium/Pelodictyon group</taxon>
        <taxon>Chlorobium</taxon>
    </lineage>
</organism>
<evidence type="ECO:0008006" key="3">
    <source>
        <dbReference type="Google" id="ProtNLM"/>
    </source>
</evidence>
<accession>A0A124GAJ4</accession>
<comment type="caution">
    <text evidence="1">The sequence shown here is derived from an EMBL/GenBank/DDBJ whole genome shotgun (WGS) entry which is preliminary data.</text>
</comment>
<dbReference type="AlphaFoldDB" id="A0A124GAJ4"/>
<dbReference type="EMBL" id="LMBR01000027">
    <property type="protein sequence ID" value="KUL32427.1"/>
    <property type="molecule type" value="Genomic_DNA"/>
</dbReference>
<reference evidence="1 2" key="1">
    <citation type="submission" date="2015-10" db="EMBL/GenBank/DDBJ databases">
        <title>Draft Genome Sequence of Chlorobium limicola strain Frasassi Growing under Artificial Lighting in the Frasassi Cave System.</title>
        <authorList>
            <person name="Mansor M."/>
            <person name="Macalady J."/>
        </authorList>
    </citation>
    <scope>NUCLEOTIDE SEQUENCE [LARGE SCALE GENOMIC DNA]</scope>
    <source>
        <strain evidence="1 2">Frasassi</strain>
    </source>
</reference>
<dbReference type="Proteomes" id="UP000053937">
    <property type="component" value="Unassembled WGS sequence"/>
</dbReference>
<evidence type="ECO:0000313" key="1">
    <source>
        <dbReference type="EMBL" id="KUL32427.1"/>
    </source>
</evidence>
<proteinExistence type="predicted"/>
<keyword evidence="2" id="KW-1185">Reference proteome</keyword>
<gene>
    <name evidence="1" type="ORF">ASB62_01890</name>
</gene>
<protein>
    <recommendedName>
        <fullName evidence="3">AAA domain-containing protein</fullName>
    </recommendedName>
</protein>
<sequence>MLLTGPRQTGKTTFLLTPGRKALIYQNGTLYPVEIKKSASPGKEATGHLQVLQTLKQPIGQECIILLAPMYLPITSTIDNVPAGMV</sequence>